<gene>
    <name evidence="8" type="ORF">BJ508DRAFT_417444</name>
</gene>
<dbReference type="Gene3D" id="3.30.2410.10">
    <property type="entry name" value="Hect, E3 ligase catalytic domain"/>
    <property type="match status" value="1"/>
</dbReference>
<feature type="compositionally biased region" description="Acidic residues" evidence="6">
    <location>
        <begin position="663"/>
        <end position="672"/>
    </location>
</feature>
<name>A0A3N4HSF6_ASCIM</name>
<protein>
    <recommendedName>
        <fullName evidence="2">HECT-type E3 ubiquitin transferase</fullName>
        <ecNumber evidence="2">2.3.2.26</ecNumber>
    </recommendedName>
</protein>
<keyword evidence="9" id="KW-1185">Reference proteome</keyword>
<dbReference type="InterPro" id="IPR000569">
    <property type="entry name" value="HECT_dom"/>
</dbReference>
<dbReference type="GO" id="GO:0006511">
    <property type="term" value="P:ubiquitin-dependent protein catabolic process"/>
    <property type="evidence" value="ECO:0007669"/>
    <property type="project" value="TreeGrafter"/>
</dbReference>
<evidence type="ECO:0000256" key="6">
    <source>
        <dbReference type="SAM" id="MobiDB-lite"/>
    </source>
</evidence>
<dbReference type="OrthoDB" id="8068875at2759"/>
<comment type="catalytic activity">
    <reaction evidence="1">
        <text>S-ubiquitinyl-[E2 ubiquitin-conjugating enzyme]-L-cysteine + [acceptor protein]-L-lysine = [E2 ubiquitin-conjugating enzyme]-L-cysteine + N(6)-ubiquitinyl-[acceptor protein]-L-lysine.</text>
        <dbReference type="EC" id="2.3.2.26"/>
    </reaction>
</comment>
<accession>A0A3N4HSF6</accession>
<dbReference type="GO" id="GO:0000209">
    <property type="term" value="P:protein polyubiquitination"/>
    <property type="evidence" value="ECO:0007669"/>
    <property type="project" value="InterPro"/>
</dbReference>
<dbReference type="FunFam" id="3.30.2410.10:FF:000011">
    <property type="entry name" value="Putative Ubiquitin-protein ligase E3C"/>
    <property type="match status" value="1"/>
</dbReference>
<feature type="region of interest" description="Disordered" evidence="6">
    <location>
        <begin position="654"/>
        <end position="686"/>
    </location>
</feature>
<feature type="domain" description="HECT" evidence="7">
    <location>
        <begin position="776"/>
        <end position="1155"/>
    </location>
</feature>
<evidence type="ECO:0000256" key="3">
    <source>
        <dbReference type="ARBA" id="ARBA00022679"/>
    </source>
</evidence>
<evidence type="ECO:0000256" key="4">
    <source>
        <dbReference type="ARBA" id="ARBA00022786"/>
    </source>
</evidence>
<dbReference type="PROSITE" id="PS50237">
    <property type="entry name" value="HECT"/>
    <property type="match status" value="1"/>
</dbReference>
<dbReference type="Gene3D" id="3.30.2160.10">
    <property type="entry name" value="Hect, E3 ligase catalytic domain"/>
    <property type="match status" value="1"/>
</dbReference>
<dbReference type="SUPFAM" id="SSF56204">
    <property type="entry name" value="Hect, E3 ligase catalytic domain"/>
    <property type="match status" value="1"/>
</dbReference>
<dbReference type="Proteomes" id="UP000275078">
    <property type="component" value="Unassembled WGS sequence"/>
</dbReference>
<dbReference type="PANTHER" id="PTHR45700:SF2">
    <property type="entry name" value="UBIQUITIN-PROTEIN LIGASE E3C"/>
    <property type="match status" value="1"/>
</dbReference>
<dbReference type="CDD" id="cd00078">
    <property type="entry name" value="HECTc"/>
    <property type="match status" value="1"/>
</dbReference>
<dbReference type="Gene3D" id="3.90.1750.10">
    <property type="entry name" value="Hect, E3 ligase catalytic domains"/>
    <property type="match status" value="1"/>
</dbReference>
<feature type="region of interest" description="Disordered" evidence="6">
    <location>
        <begin position="1"/>
        <end position="23"/>
    </location>
</feature>
<feature type="active site" description="Glycyl thioester intermediate" evidence="5">
    <location>
        <position position="1123"/>
    </location>
</feature>
<evidence type="ECO:0000256" key="2">
    <source>
        <dbReference type="ARBA" id="ARBA00012485"/>
    </source>
</evidence>
<keyword evidence="4 5" id="KW-0833">Ubl conjugation pathway</keyword>
<evidence type="ECO:0000256" key="1">
    <source>
        <dbReference type="ARBA" id="ARBA00000885"/>
    </source>
</evidence>
<dbReference type="InterPro" id="IPR035983">
    <property type="entry name" value="Hect_E3_ubiquitin_ligase"/>
</dbReference>
<dbReference type="AlphaFoldDB" id="A0A3N4HSF6"/>
<dbReference type="EMBL" id="ML119737">
    <property type="protein sequence ID" value="RPA76783.1"/>
    <property type="molecule type" value="Genomic_DNA"/>
</dbReference>
<dbReference type="EC" id="2.3.2.26" evidence="2"/>
<evidence type="ECO:0000313" key="9">
    <source>
        <dbReference type="Proteomes" id="UP000275078"/>
    </source>
</evidence>
<dbReference type="PANTHER" id="PTHR45700">
    <property type="entry name" value="UBIQUITIN-PROTEIN LIGASE E3C"/>
    <property type="match status" value="1"/>
</dbReference>
<dbReference type="STRING" id="1160509.A0A3N4HSF6"/>
<organism evidence="8 9">
    <name type="scientific">Ascobolus immersus RN42</name>
    <dbReference type="NCBI Taxonomy" id="1160509"/>
    <lineage>
        <taxon>Eukaryota</taxon>
        <taxon>Fungi</taxon>
        <taxon>Dikarya</taxon>
        <taxon>Ascomycota</taxon>
        <taxon>Pezizomycotina</taxon>
        <taxon>Pezizomycetes</taxon>
        <taxon>Pezizales</taxon>
        <taxon>Ascobolaceae</taxon>
        <taxon>Ascobolus</taxon>
    </lineage>
</organism>
<dbReference type="SMART" id="SM00119">
    <property type="entry name" value="HECTc"/>
    <property type="match status" value="1"/>
</dbReference>
<reference evidence="8 9" key="1">
    <citation type="journal article" date="2018" name="Nat. Ecol. Evol.">
        <title>Pezizomycetes genomes reveal the molecular basis of ectomycorrhizal truffle lifestyle.</title>
        <authorList>
            <person name="Murat C."/>
            <person name="Payen T."/>
            <person name="Noel B."/>
            <person name="Kuo A."/>
            <person name="Morin E."/>
            <person name="Chen J."/>
            <person name="Kohler A."/>
            <person name="Krizsan K."/>
            <person name="Balestrini R."/>
            <person name="Da Silva C."/>
            <person name="Montanini B."/>
            <person name="Hainaut M."/>
            <person name="Levati E."/>
            <person name="Barry K.W."/>
            <person name="Belfiori B."/>
            <person name="Cichocki N."/>
            <person name="Clum A."/>
            <person name="Dockter R.B."/>
            <person name="Fauchery L."/>
            <person name="Guy J."/>
            <person name="Iotti M."/>
            <person name="Le Tacon F."/>
            <person name="Lindquist E.A."/>
            <person name="Lipzen A."/>
            <person name="Malagnac F."/>
            <person name="Mello A."/>
            <person name="Molinier V."/>
            <person name="Miyauchi S."/>
            <person name="Poulain J."/>
            <person name="Riccioni C."/>
            <person name="Rubini A."/>
            <person name="Sitrit Y."/>
            <person name="Splivallo R."/>
            <person name="Traeger S."/>
            <person name="Wang M."/>
            <person name="Zifcakova L."/>
            <person name="Wipf D."/>
            <person name="Zambonelli A."/>
            <person name="Paolocci F."/>
            <person name="Nowrousian M."/>
            <person name="Ottonello S."/>
            <person name="Baldrian P."/>
            <person name="Spatafora J.W."/>
            <person name="Henrissat B."/>
            <person name="Nagy L.G."/>
            <person name="Aury J.M."/>
            <person name="Wincker P."/>
            <person name="Grigoriev I.V."/>
            <person name="Bonfante P."/>
            <person name="Martin F.M."/>
        </authorList>
    </citation>
    <scope>NUCLEOTIDE SEQUENCE [LARGE SCALE GENOMIC DNA]</scope>
    <source>
        <strain evidence="8 9">RN42</strain>
    </source>
</reference>
<dbReference type="InterPro" id="IPR044611">
    <property type="entry name" value="E3A/B/C-like"/>
</dbReference>
<evidence type="ECO:0000259" key="7">
    <source>
        <dbReference type="PROSITE" id="PS50237"/>
    </source>
</evidence>
<evidence type="ECO:0000313" key="8">
    <source>
        <dbReference type="EMBL" id="RPA76783.1"/>
    </source>
</evidence>
<sequence length="1155" mass="131154">MLSNFSGQTRRPRQINLAGRKNQDPFKRTGAISTVDIARKEREARHAKIQEKNATLKIQRVWRGRRDAGRVRRHFREEWDSVSGYLSKTTTPEWTTQELVRNLVLFIRFFTRNGPLLNDELLRAGYLCKKVVIHQRDSNLDWFLGRVFKVLVRRMDTLTFGGNTATDQDLQATADAIGQVLLFLGRTAQVMPALAIQEYHTLTLPPTRTISYYVLLSHLAIKLTKLPNNLQATFTTPAITKTALSPLHSTDASKPQVASAISREFATKFICTENLPTLLAAGDGFDYLCKDDALFASLVGETEYTIPETYKFMDVEQQLWLLSTIIHVSRLKGTLSSGGGDISYLGFLSTMLGTVSKEVATRIDLEDADMADSMDLDDAKDKPQPLPAFVRDQIRWLCQKSTISTLLERAIPLDSPRALSEARILASYALTLILLFPSSRQDLRMWLCLSTTSDGTAALQYFWKAARQTEPFKKIQETSGERNVVRMLKTKLRTAKDNIKRDRDWCIIFLFLELYSLMLTVMDDDDFFSGQKREVIKGTKGAALPINEVVELSIFLKNFGFGVYWNAQQLMDDPSNPQGGAVFESDHKAEENSSLIGLEGMSVGYVKGTVTSLLKQLYMRDSRRRFCPKDHWLMTSHFDMDGFIKDVVHEEEERRIAELHTSDDEDDEDEDVSGMPRMHSSIQQQARKNFLSSVGPRLDIVQNLPFFIPFETRVQIFREFIHSDQVRRREGTTESSMSRHAFDRWDDMDVGRGARHHGTIRREKLFEDAIKEFYDLGETLKEPIQITFIDKFGEAEAGIDGGGVTKEFLTSVTKEAFVPSECGLFCENKDHYLFPNPASILAVRQRAKEIGLSGEETQDQVKEVLKRYEFLGRVVGKCLYEGILLEIGFAGFFLLKWAFKGATNDGYRPSVNDLRDLDEDLYNGMITLKNYTGNVEHDLSIDFTHTTKVLGKNHTVELRPNGANIPVTNANRLEYIHLVSRYQLQTQSEPQTNAFLRGLGLIIRPSWLAMFNQVELQILVAGDLMNAIDVSDLRRHTVYGGIYQRGVDEFGRKGPEHEVIQWFWEVLEEASDEDRRKVLKFVTSVSRAPLLGFKALQPKFSIRDSTSTGAGGEIERLPSASTCVNLLKLPRYRDKETLREKLMYAVNSGAGFDLS</sequence>
<proteinExistence type="predicted"/>
<dbReference type="FunFam" id="3.30.2160.10:FF:000002">
    <property type="entry name" value="Putative Ubiquitin-protein ligase E3C"/>
    <property type="match status" value="1"/>
</dbReference>
<dbReference type="GO" id="GO:0061630">
    <property type="term" value="F:ubiquitin protein ligase activity"/>
    <property type="evidence" value="ECO:0007669"/>
    <property type="project" value="UniProtKB-EC"/>
</dbReference>
<keyword evidence="3" id="KW-0808">Transferase</keyword>
<evidence type="ECO:0000256" key="5">
    <source>
        <dbReference type="PROSITE-ProRule" id="PRU00104"/>
    </source>
</evidence>
<dbReference type="Pfam" id="PF00632">
    <property type="entry name" value="HECT"/>
    <property type="match status" value="1"/>
</dbReference>